<feature type="coiled-coil region" evidence="1">
    <location>
        <begin position="103"/>
        <end position="130"/>
    </location>
</feature>
<dbReference type="PANTHER" id="PTHR31405">
    <property type="entry name" value="TRANSCRIPTION FACTOR PDR8-RELATED"/>
    <property type="match status" value="1"/>
</dbReference>
<dbReference type="SMART" id="SM00066">
    <property type="entry name" value="GAL4"/>
    <property type="match status" value="1"/>
</dbReference>
<proteinExistence type="predicted"/>
<dbReference type="PANTHER" id="PTHR31405:SF8">
    <property type="entry name" value="TRANSCRIPTION FACTOR PDR8-RELATED"/>
    <property type="match status" value="1"/>
</dbReference>
<dbReference type="VEuPathDB" id="FungiDB:SPAR_O02910"/>
<dbReference type="InterPro" id="IPR001138">
    <property type="entry name" value="Zn2Cys6_DnaBD"/>
</dbReference>
<dbReference type="InterPro" id="IPR036864">
    <property type="entry name" value="Zn2-C6_fun-type_DNA-bd_sf"/>
</dbReference>
<reference evidence="4" key="2">
    <citation type="submission" date="2020-01" db="EMBL/GenBank/DDBJ databases">
        <title>Population-level Yeast Reference Genomes.</title>
        <authorList>
            <person name="Yue J.-X."/>
        </authorList>
    </citation>
    <scope>NUCLEOTIDE SEQUENCE</scope>
    <source>
        <strain evidence="4">CBS432</strain>
    </source>
</reference>
<reference evidence="4" key="3">
    <citation type="submission" date="2025-07" db="EMBL/GenBank/DDBJ databases">
        <authorList>
            <consortium name="NCBI Genome Project"/>
        </authorList>
    </citation>
    <scope>NUCLEOTIDE SEQUENCE</scope>
    <source>
        <strain evidence="4">CBS432</strain>
    </source>
</reference>
<protein>
    <submittedName>
        <fullName evidence="4">Yrr1p</fullName>
    </submittedName>
</protein>
<organism evidence="4">
    <name type="scientific">Saccharomyces paradoxus</name>
    <name type="common">Yeast</name>
    <name type="synonym">Saccharomyces douglasii</name>
    <dbReference type="NCBI Taxonomy" id="27291"/>
    <lineage>
        <taxon>Eukaryota</taxon>
        <taxon>Fungi</taxon>
        <taxon>Dikarya</taxon>
        <taxon>Ascomycota</taxon>
        <taxon>Saccharomycotina</taxon>
        <taxon>Saccharomycetes</taxon>
        <taxon>Saccharomycetales</taxon>
        <taxon>Saccharomycetaceae</taxon>
        <taxon>Saccharomyces</taxon>
    </lineage>
</organism>
<feature type="region of interest" description="Disordered" evidence="2">
    <location>
        <begin position="1"/>
        <end position="47"/>
    </location>
</feature>
<dbReference type="Gene3D" id="4.10.240.10">
    <property type="entry name" value="Zn(2)-C6 fungal-type DNA-binding domain"/>
    <property type="match status" value="1"/>
</dbReference>
<gene>
    <name evidence="4" type="primary">YRR1</name>
    <name evidence="4" type="ORF">SPAR_O02910</name>
</gene>
<dbReference type="GeneID" id="54633720"/>
<dbReference type="SUPFAM" id="SSF57701">
    <property type="entry name" value="Zn2/Cys6 DNA-binding domain"/>
    <property type="match status" value="1"/>
</dbReference>
<name>A0A8B8UZV6_SACPA</name>
<dbReference type="CDD" id="cd00067">
    <property type="entry name" value="GAL4"/>
    <property type="match status" value="1"/>
</dbReference>
<feature type="compositionally biased region" description="Basic and acidic residues" evidence="2">
    <location>
        <begin position="723"/>
        <end position="738"/>
    </location>
</feature>
<dbReference type="InterPro" id="IPR052693">
    <property type="entry name" value="Yeast_MDR_Regulatory"/>
</dbReference>
<dbReference type="CDD" id="cd12148">
    <property type="entry name" value="fungal_TF_MHR"/>
    <property type="match status" value="1"/>
</dbReference>
<dbReference type="FunFam" id="4.10.240.10:FF:000029">
    <property type="entry name" value="Transcription factor"/>
    <property type="match status" value="1"/>
</dbReference>
<evidence type="ECO:0000313" key="4">
    <source>
        <dbReference type="RefSeq" id="XP_033769295.1"/>
    </source>
</evidence>
<dbReference type="PROSITE" id="PS00463">
    <property type="entry name" value="ZN2_CY6_FUNGAL_1"/>
    <property type="match status" value="1"/>
</dbReference>
<feature type="domain" description="Zn(2)-C6 fungal-type" evidence="3">
    <location>
        <begin position="53"/>
        <end position="84"/>
    </location>
</feature>
<dbReference type="GO" id="GO:0008270">
    <property type="term" value="F:zinc ion binding"/>
    <property type="evidence" value="ECO:0007669"/>
    <property type="project" value="InterPro"/>
</dbReference>
<sequence length="814" mass="93352">MKRRSDALLGTFQATNVTPPSDNGNSTAGGANGSNSVTPTSTGGKKRNKLIKSCGFCRRRKLRCDQQKPMCSTCISRNLTTCQYADEFNKDIEKKATYGPYPNAELLKKVEDLENKIRILESEKNTNSSASSMYTSPNFPPLDTSVCETSTETSSPLPDGVINPYADRYYLQSKHSGRSVLYGPTSMRTQIANSNWGFIEKYKQLWTKVKAERNKWKQNNQKTMCRELSLLDESNWEPDTLIKQICRFLPSYDKVLSILDDFFSDEACNEINMILDKAKVRRDFLDYFMPEKEVNANGDRSIVYILSNSKNNYYKAAVILLILCLKYFHANVPIPIEKLFTFLNGASTAKVFYVERAQMLILFYYHREIHSFGGDGSHLINLNESLFTTVTTIGLHLNIRETFKDQEIFMGSIESLENVWLMAILIDYSMSCNIGRPLLINKFYLDEKQDYCILNSQSKTYEGKLKRYLRMARPMLFALYDREKFPDLKAFSKQIINFVEEELGPLGHYTDENQSVEVPLRETRIISMAVGLLLSFYALVHSVLKARNIESKNNTFQLVLINFSIIVNTTIRCYRIDKALHPEKFKTSYPHLPPHMALSMSLTAGLFSKTLVFFCSLSYFKLTLFENGICLSNDMEVGWSDLTRMTVPLDKDLSLGTAMRLYSTIFDRLFTAGDKELIRTMHRSPQFVVELAIERTYRTILGNVIEFRKLTEETWLAQIKQELDPQGDHSSPEPKTVSDKQQQQQQDVNLAVPTPTPSIIPMSPTPGENKNHTKSQSEIIQMLTDEFWTNYNSGWEELVNQSEFSTLFDDYEDK</sequence>
<feature type="compositionally biased region" description="Low complexity" evidence="2">
    <location>
        <begin position="757"/>
        <end position="766"/>
    </location>
</feature>
<dbReference type="PROSITE" id="PS50048">
    <property type="entry name" value="ZN2_CY6_FUNGAL_2"/>
    <property type="match status" value="1"/>
</dbReference>
<dbReference type="OrthoDB" id="4356994at2759"/>
<dbReference type="GO" id="GO:0000981">
    <property type="term" value="F:DNA-binding transcription factor activity, RNA polymerase II-specific"/>
    <property type="evidence" value="ECO:0007669"/>
    <property type="project" value="InterPro"/>
</dbReference>
<dbReference type="AlphaFoldDB" id="A0A8B8UZV6"/>
<dbReference type="Pfam" id="PF00172">
    <property type="entry name" value="Zn_clus"/>
    <property type="match status" value="1"/>
</dbReference>
<reference evidence="4" key="4">
    <citation type="submission" date="2025-08" db="UniProtKB">
        <authorList>
            <consortium name="RefSeq"/>
        </authorList>
    </citation>
    <scope>IDENTIFICATION</scope>
    <source>
        <strain evidence="4">CBS432</strain>
    </source>
</reference>
<reference evidence="4" key="1">
    <citation type="journal article" date="2017" name="Nat. Genet.">
        <title>Contrasting evolutionary genome dynamics between domesticated and wild yeasts.</title>
        <authorList>
            <person name="Yue J.X."/>
            <person name="Li J."/>
            <person name="Aigrain L."/>
            <person name="Hallin J."/>
            <person name="Persson K."/>
            <person name="Oliver K."/>
            <person name="Bergstrom A."/>
            <person name="Coupland P."/>
            <person name="Warringer J."/>
            <person name="Lagomarsino M.C."/>
            <person name="Fischer G."/>
            <person name="Durbin R."/>
            <person name="Liti G."/>
        </authorList>
    </citation>
    <scope>NUCLEOTIDE SEQUENCE</scope>
    <source>
        <strain evidence="4">CBS432</strain>
    </source>
</reference>
<feature type="compositionally biased region" description="Low complexity" evidence="2">
    <location>
        <begin position="21"/>
        <end position="36"/>
    </location>
</feature>
<keyword evidence="1" id="KW-0175">Coiled coil</keyword>
<evidence type="ECO:0000256" key="1">
    <source>
        <dbReference type="SAM" id="Coils"/>
    </source>
</evidence>
<dbReference type="RefSeq" id="XP_033769295.1">
    <property type="nucleotide sequence ID" value="XM_033913404.1"/>
</dbReference>
<accession>A0A8B8UZV6</accession>
<evidence type="ECO:0000256" key="2">
    <source>
        <dbReference type="SAM" id="MobiDB-lite"/>
    </source>
</evidence>
<evidence type="ECO:0000259" key="3">
    <source>
        <dbReference type="PROSITE" id="PS50048"/>
    </source>
</evidence>
<feature type="region of interest" description="Disordered" evidence="2">
    <location>
        <begin position="723"/>
        <end position="778"/>
    </location>
</feature>
<dbReference type="KEGG" id="spao:SPAR_O02910"/>